<dbReference type="InParanoid" id="A0A0P0X2S3"/>
<keyword evidence="2" id="KW-1185">Reference proteome</keyword>
<sequence length="72" mass="7969">MTIDQCGDLILIWGFGATGSNSMHRLESSRFFFFCLASASKVLVAKPTPMARSHLCRVCCVGAPMCFSNRHR</sequence>
<name>A0A0P0X2S3_ORYSJ</name>
<dbReference type="Proteomes" id="UP000059680">
    <property type="component" value="Chromosome 7"/>
</dbReference>
<reference evidence="1 2" key="3">
    <citation type="journal article" date="2013" name="Rice">
        <title>Improvement of the Oryza sativa Nipponbare reference genome using next generation sequence and optical map data.</title>
        <authorList>
            <person name="Kawahara Y."/>
            <person name="de la Bastide M."/>
            <person name="Hamilton J.P."/>
            <person name="Kanamori H."/>
            <person name="McCombie W.R."/>
            <person name="Ouyang S."/>
            <person name="Schwartz D.C."/>
            <person name="Tanaka T."/>
            <person name="Wu J."/>
            <person name="Zhou S."/>
            <person name="Childs K.L."/>
            <person name="Davidson R.M."/>
            <person name="Lin H."/>
            <person name="Quesada-Ocampo L."/>
            <person name="Vaillancourt B."/>
            <person name="Sakai H."/>
            <person name="Lee S.S."/>
            <person name="Kim J."/>
            <person name="Numa H."/>
            <person name="Itoh T."/>
            <person name="Buell C.R."/>
            <person name="Matsumoto T."/>
        </authorList>
    </citation>
    <scope>NUCLEOTIDE SEQUENCE [LARGE SCALE GENOMIC DNA]</scope>
    <source>
        <strain evidence="2">cv. Nipponbare</strain>
    </source>
</reference>
<dbReference type="Gramene" id="Os07t0180000-01">
    <property type="protein sequence ID" value="Os07t0180000-01"/>
    <property type="gene ID" value="Os07g0180000"/>
</dbReference>
<reference evidence="1 2" key="2">
    <citation type="journal article" date="2013" name="Plant Cell Physiol.">
        <title>Rice Annotation Project Database (RAP-DB): an integrative and interactive database for rice genomics.</title>
        <authorList>
            <person name="Sakai H."/>
            <person name="Lee S.S."/>
            <person name="Tanaka T."/>
            <person name="Numa H."/>
            <person name="Kim J."/>
            <person name="Kawahara Y."/>
            <person name="Wakimoto H."/>
            <person name="Yang C.C."/>
            <person name="Iwamoto M."/>
            <person name="Abe T."/>
            <person name="Yamada Y."/>
            <person name="Muto A."/>
            <person name="Inokuchi H."/>
            <person name="Ikemura T."/>
            <person name="Matsumoto T."/>
            <person name="Sasaki T."/>
            <person name="Itoh T."/>
        </authorList>
    </citation>
    <scope>NUCLEOTIDE SEQUENCE [LARGE SCALE GENOMIC DNA]</scope>
    <source>
        <strain evidence="2">cv. Nipponbare</strain>
    </source>
</reference>
<protein>
    <submittedName>
        <fullName evidence="1">Os07g0180000 protein</fullName>
    </submittedName>
</protein>
<accession>A0A0P0X2S3</accession>
<evidence type="ECO:0000313" key="1">
    <source>
        <dbReference type="EMBL" id="BAT00312.1"/>
    </source>
</evidence>
<dbReference type="AlphaFoldDB" id="A0A0P0X2S3"/>
<dbReference type="EMBL" id="AP014963">
    <property type="protein sequence ID" value="BAT00312.1"/>
    <property type="molecule type" value="Genomic_DNA"/>
</dbReference>
<gene>
    <name evidence="1" type="ordered locus">Os07g0180000</name>
    <name evidence="1" type="ORF">OSNPB_070180000</name>
</gene>
<evidence type="ECO:0000313" key="2">
    <source>
        <dbReference type="Proteomes" id="UP000059680"/>
    </source>
</evidence>
<reference evidence="2" key="1">
    <citation type="journal article" date="2005" name="Nature">
        <title>The map-based sequence of the rice genome.</title>
        <authorList>
            <consortium name="International rice genome sequencing project (IRGSP)"/>
            <person name="Matsumoto T."/>
            <person name="Wu J."/>
            <person name="Kanamori H."/>
            <person name="Katayose Y."/>
            <person name="Fujisawa M."/>
            <person name="Namiki N."/>
            <person name="Mizuno H."/>
            <person name="Yamamoto K."/>
            <person name="Antonio B.A."/>
            <person name="Baba T."/>
            <person name="Sakata K."/>
            <person name="Nagamura Y."/>
            <person name="Aoki H."/>
            <person name="Arikawa K."/>
            <person name="Arita K."/>
            <person name="Bito T."/>
            <person name="Chiden Y."/>
            <person name="Fujitsuka N."/>
            <person name="Fukunaka R."/>
            <person name="Hamada M."/>
            <person name="Harada C."/>
            <person name="Hayashi A."/>
            <person name="Hijishita S."/>
            <person name="Honda M."/>
            <person name="Hosokawa S."/>
            <person name="Ichikawa Y."/>
            <person name="Idonuma A."/>
            <person name="Iijima M."/>
            <person name="Ikeda M."/>
            <person name="Ikeno M."/>
            <person name="Ito K."/>
            <person name="Ito S."/>
            <person name="Ito T."/>
            <person name="Ito Y."/>
            <person name="Ito Y."/>
            <person name="Iwabuchi A."/>
            <person name="Kamiya K."/>
            <person name="Karasawa W."/>
            <person name="Kurita K."/>
            <person name="Katagiri S."/>
            <person name="Kikuta A."/>
            <person name="Kobayashi H."/>
            <person name="Kobayashi N."/>
            <person name="Machita K."/>
            <person name="Maehara T."/>
            <person name="Masukawa M."/>
            <person name="Mizubayashi T."/>
            <person name="Mukai Y."/>
            <person name="Nagasaki H."/>
            <person name="Nagata Y."/>
            <person name="Naito S."/>
            <person name="Nakashima M."/>
            <person name="Nakama Y."/>
            <person name="Nakamichi Y."/>
            <person name="Nakamura M."/>
            <person name="Meguro A."/>
            <person name="Negishi M."/>
            <person name="Ohta I."/>
            <person name="Ohta T."/>
            <person name="Okamoto M."/>
            <person name="Ono N."/>
            <person name="Saji S."/>
            <person name="Sakaguchi M."/>
            <person name="Sakai K."/>
            <person name="Shibata M."/>
            <person name="Shimokawa T."/>
            <person name="Song J."/>
            <person name="Takazaki Y."/>
            <person name="Terasawa K."/>
            <person name="Tsugane M."/>
            <person name="Tsuji K."/>
            <person name="Ueda S."/>
            <person name="Waki K."/>
            <person name="Yamagata H."/>
            <person name="Yamamoto M."/>
            <person name="Yamamoto S."/>
            <person name="Yamane H."/>
            <person name="Yoshiki S."/>
            <person name="Yoshihara R."/>
            <person name="Yukawa K."/>
            <person name="Zhong H."/>
            <person name="Yano M."/>
            <person name="Yuan Q."/>
            <person name="Ouyang S."/>
            <person name="Liu J."/>
            <person name="Jones K.M."/>
            <person name="Gansberger K."/>
            <person name="Moffat K."/>
            <person name="Hill J."/>
            <person name="Bera J."/>
            <person name="Fadrosh D."/>
            <person name="Jin S."/>
            <person name="Johri S."/>
            <person name="Kim M."/>
            <person name="Overton L."/>
            <person name="Reardon M."/>
            <person name="Tsitrin T."/>
            <person name="Vuong H."/>
            <person name="Weaver B."/>
            <person name="Ciecko A."/>
            <person name="Tallon L."/>
            <person name="Jackson J."/>
            <person name="Pai G."/>
            <person name="Aken S.V."/>
            <person name="Utterback T."/>
            <person name="Reidmuller S."/>
            <person name="Feldblyum T."/>
            <person name="Hsiao J."/>
            <person name="Zismann V."/>
            <person name="Iobst S."/>
            <person name="de Vazeille A.R."/>
            <person name="Buell C.R."/>
            <person name="Ying K."/>
            <person name="Li Y."/>
            <person name="Lu T."/>
            <person name="Huang Y."/>
            <person name="Zhao Q."/>
            <person name="Feng Q."/>
            <person name="Zhang L."/>
            <person name="Zhu J."/>
            <person name="Weng Q."/>
            <person name="Mu J."/>
            <person name="Lu Y."/>
            <person name="Fan D."/>
            <person name="Liu Y."/>
            <person name="Guan J."/>
            <person name="Zhang Y."/>
            <person name="Yu S."/>
            <person name="Liu X."/>
            <person name="Zhang Y."/>
            <person name="Hong G."/>
            <person name="Han B."/>
            <person name="Choisne N."/>
            <person name="Demange N."/>
            <person name="Orjeda G."/>
            <person name="Samain S."/>
            <person name="Cattolico L."/>
            <person name="Pelletier E."/>
            <person name="Couloux A."/>
            <person name="Segurens B."/>
            <person name="Wincker P."/>
            <person name="D'Hont A."/>
            <person name="Scarpelli C."/>
            <person name="Weissenbach J."/>
            <person name="Salanoubat M."/>
            <person name="Quetier F."/>
            <person name="Yu Y."/>
            <person name="Kim H.R."/>
            <person name="Rambo T."/>
            <person name="Currie J."/>
            <person name="Collura K."/>
            <person name="Luo M."/>
            <person name="Yang T."/>
            <person name="Ammiraju J.S.S."/>
            <person name="Engler F."/>
            <person name="Soderlund C."/>
            <person name="Wing R.A."/>
            <person name="Palmer L.E."/>
            <person name="de la Bastide M."/>
            <person name="Spiegel L."/>
            <person name="Nascimento L."/>
            <person name="Zutavern T."/>
            <person name="O'Shaughnessy A."/>
            <person name="Dike S."/>
            <person name="Dedhia N."/>
            <person name="Preston R."/>
            <person name="Balija V."/>
            <person name="McCombie W.R."/>
            <person name="Chow T."/>
            <person name="Chen H."/>
            <person name="Chung M."/>
            <person name="Chen C."/>
            <person name="Shaw J."/>
            <person name="Wu H."/>
            <person name="Hsiao K."/>
            <person name="Chao Y."/>
            <person name="Chu M."/>
            <person name="Cheng C."/>
            <person name="Hour A."/>
            <person name="Lee P."/>
            <person name="Lin S."/>
            <person name="Lin Y."/>
            <person name="Liou J."/>
            <person name="Liu S."/>
            <person name="Hsing Y."/>
            <person name="Raghuvanshi S."/>
            <person name="Mohanty A."/>
            <person name="Bharti A.K."/>
            <person name="Gaur A."/>
            <person name="Gupta V."/>
            <person name="Kumar D."/>
            <person name="Ravi V."/>
            <person name="Vij S."/>
            <person name="Kapur A."/>
            <person name="Khurana P."/>
            <person name="Khurana P."/>
            <person name="Khurana J.P."/>
            <person name="Tyagi A.K."/>
            <person name="Gaikwad K."/>
            <person name="Singh A."/>
            <person name="Dalal V."/>
            <person name="Srivastava S."/>
            <person name="Dixit A."/>
            <person name="Pal A.K."/>
            <person name="Ghazi I.A."/>
            <person name="Yadav M."/>
            <person name="Pandit A."/>
            <person name="Bhargava A."/>
            <person name="Sureshbabu K."/>
            <person name="Batra K."/>
            <person name="Sharma T.R."/>
            <person name="Mohapatra T."/>
            <person name="Singh N.K."/>
            <person name="Messing J."/>
            <person name="Nelson A.B."/>
            <person name="Fuks G."/>
            <person name="Kavchok S."/>
            <person name="Keizer G."/>
            <person name="Linton E."/>
            <person name="Llaca V."/>
            <person name="Song R."/>
            <person name="Tanyolac B."/>
            <person name="Young S."/>
            <person name="Ho-Il K."/>
            <person name="Hahn J.H."/>
            <person name="Sangsakoo G."/>
            <person name="Vanavichit A."/>
            <person name="de Mattos Luiz.A.T."/>
            <person name="Zimmer P.D."/>
            <person name="Malone G."/>
            <person name="Dellagostin O."/>
            <person name="de Oliveira A.C."/>
            <person name="Bevan M."/>
            <person name="Bancroft I."/>
            <person name="Minx P."/>
            <person name="Cordum H."/>
            <person name="Wilson R."/>
            <person name="Cheng Z."/>
            <person name="Jin W."/>
            <person name="Jiang J."/>
            <person name="Leong S.A."/>
            <person name="Iwama H."/>
            <person name="Gojobori T."/>
            <person name="Itoh T."/>
            <person name="Niimura Y."/>
            <person name="Fujii Y."/>
            <person name="Habara T."/>
            <person name="Sakai H."/>
            <person name="Sato Y."/>
            <person name="Wilson G."/>
            <person name="Kumar K."/>
            <person name="McCouch S."/>
            <person name="Juretic N."/>
            <person name="Hoen D."/>
            <person name="Wright S."/>
            <person name="Bruskiewich R."/>
            <person name="Bureau T."/>
            <person name="Miyao A."/>
            <person name="Hirochika H."/>
            <person name="Nishikawa T."/>
            <person name="Kadowaki K."/>
            <person name="Sugiura M."/>
            <person name="Burr B."/>
            <person name="Sasaki T."/>
        </authorList>
    </citation>
    <scope>NUCLEOTIDE SEQUENCE [LARGE SCALE GENOMIC DNA]</scope>
    <source>
        <strain evidence="2">cv. Nipponbare</strain>
    </source>
</reference>
<dbReference type="PaxDb" id="39947-A0A0P0X2S3"/>
<organism evidence="1 2">
    <name type="scientific">Oryza sativa subsp. japonica</name>
    <name type="common">Rice</name>
    <dbReference type="NCBI Taxonomy" id="39947"/>
    <lineage>
        <taxon>Eukaryota</taxon>
        <taxon>Viridiplantae</taxon>
        <taxon>Streptophyta</taxon>
        <taxon>Embryophyta</taxon>
        <taxon>Tracheophyta</taxon>
        <taxon>Spermatophyta</taxon>
        <taxon>Magnoliopsida</taxon>
        <taxon>Liliopsida</taxon>
        <taxon>Poales</taxon>
        <taxon>Poaceae</taxon>
        <taxon>BOP clade</taxon>
        <taxon>Oryzoideae</taxon>
        <taxon>Oryzeae</taxon>
        <taxon>Oryzinae</taxon>
        <taxon>Oryza</taxon>
        <taxon>Oryza sativa</taxon>
    </lineage>
</organism>
<proteinExistence type="predicted"/>